<keyword evidence="8 11" id="KW-0368">Histidine biosynthesis</keyword>
<keyword evidence="4 11" id="KW-0658">Purine biosynthesis</keyword>
<evidence type="ECO:0000256" key="7">
    <source>
        <dbReference type="ARBA" id="ARBA00023002"/>
    </source>
</evidence>
<dbReference type="GO" id="GO:0004477">
    <property type="term" value="F:methenyltetrahydrofolate cyclohydrolase activity"/>
    <property type="evidence" value="ECO:0007669"/>
    <property type="project" value="UniProtKB-UniRule"/>
</dbReference>
<dbReference type="AlphaFoldDB" id="A0A3M0A8B4"/>
<sequence>MFELLDGKNYSEVLKEEIKNNTLKLGQDNLPILGILQVGDEAASNYYVSHKIKVAKELGINALSVKLKSSSKFNEIKEALVNLTKKCSGLIVQLPIATDIKLEKEKVQELLDLIPFEKDIDGLSMFNQNSSYDGKNNFMPATAKGIILLLNKYDINFKNTTIAVVGKSFIVGKPLASYFSTFKENKVFTYEKGTSKDTIKNAKIVIVATGERNSVTYDMLQNNVVLVDVGIHRINGKIYGDLDFDKCKEKASFITPVPGGVGPMTVISLILNLIKSYILQNPKKGEYYKEIIKYL</sequence>
<dbReference type="PRINTS" id="PR00085">
    <property type="entry name" value="THFDHDRGNASE"/>
</dbReference>
<evidence type="ECO:0000313" key="15">
    <source>
        <dbReference type="Proteomes" id="UP000267246"/>
    </source>
</evidence>
<reference evidence="14 15" key="1">
    <citation type="submission" date="2018-10" db="EMBL/GenBank/DDBJ databases">
        <title>Genomic Encyclopedia of Archaeal and Bacterial Type Strains, Phase II (KMG-II): from individual species to whole genera.</title>
        <authorList>
            <person name="Goeker M."/>
        </authorList>
    </citation>
    <scope>NUCLEOTIDE SEQUENCE [LARGE SCALE GENOMIC DNA]</scope>
    <source>
        <strain evidence="14 15">ATCC 29870</strain>
    </source>
</reference>
<evidence type="ECO:0000259" key="13">
    <source>
        <dbReference type="Pfam" id="PF02882"/>
    </source>
</evidence>
<dbReference type="HAMAP" id="MF_01576">
    <property type="entry name" value="THF_DHG_CYH"/>
    <property type="match status" value="1"/>
</dbReference>
<evidence type="ECO:0000256" key="5">
    <source>
        <dbReference type="ARBA" id="ARBA00022801"/>
    </source>
</evidence>
<comment type="function">
    <text evidence="11">Catalyzes the oxidation of 5,10-methylenetetrahydrofolate to 5,10-methenyltetrahydrofolate and then the hydrolysis of 5,10-methenyltetrahydrofolate to 10-formyltetrahydrofolate.</text>
</comment>
<dbReference type="EC" id="1.5.1.5" evidence="11"/>
<evidence type="ECO:0000256" key="9">
    <source>
        <dbReference type="ARBA" id="ARBA00023167"/>
    </source>
</evidence>
<dbReference type="InterPro" id="IPR020867">
    <property type="entry name" value="THF_DH/CycHdrlase_CS"/>
</dbReference>
<dbReference type="GO" id="GO:0009086">
    <property type="term" value="P:methionine biosynthetic process"/>
    <property type="evidence" value="ECO:0007669"/>
    <property type="project" value="UniProtKB-KW"/>
</dbReference>
<dbReference type="GO" id="GO:0000105">
    <property type="term" value="P:L-histidine biosynthetic process"/>
    <property type="evidence" value="ECO:0007669"/>
    <property type="project" value="UniProtKB-KW"/>
</dbReference>
<name>A0A3M0A8B4_9BACT</name>
<dbReference type="PANTHER" id="PTHR48099">
    <property type="entry name" value="C-1-TETRAHYDROFOLATE SYNTHASE, CYTOPLASMIC-RELATED"/>
    <property type="match status" value="1"/>
</dbReference>
<keyword evidence="7 11" id="KW-0560">Oxidoreductase</keyword>
<keyword evidence="6 11" id="KW-0521">NADP</keyword>
<organism evidence="14 15">
    <name type="scientific">Metamycoplasma subdolum</name>
    <dbReference type="NCBI Taxonomy" id="92407"/>
    <lineage>
        <taxon>Bacteria</taxon>
        <taxon>Bacillati</taxon>
        <taxon>Mycoplasmatota</taxon>
        <taxon>Mycoplasmoidales</taxon>
        <taxon>Metamycoplasmataceae</taxon>
        <taxon>Metamycoplasma</taxon>
    </lineage>
</organism>
<dbReference type="Pfam" id="PF02882">
    <property type="entry name" value="THF_DHG_CYH_C"/>
    <property type="match status" value="1"/>
</dbReference>
<keyword evidence="15" id="KW-1185">Reference proteome</keyword>
<proteinExistence type="inferred from homology"/>
<keyword evidence="5 11" id="KW-0378">Hydrolase</keyword>
<feature type="binding site" evidence="11">
    <location>
        <begin position="166"/>
        <end position="168"/>
    </location>
    <ligand>
        <name>NADP(+)</name>
        <dbReference type="ChEBI" id="CHEBI:58349"/>
    </ligand>
</feature>
<dbReference type="Gene3D" id="3.40.50.10860">
    <property type="entry name" value="Leucine Dehydrogenase, chain A, domain 1"/>
    <property type="match status" value="1"/>
</dbReference>
<dbReference type="SUPFAM" id="SSF51735">
    <property type="entry name" value="NAD(P)-binding Rossmann-fold domains"/>
    <property type="match status" value="1"/>
</dbReference>
<comment type="catalytic activity">
    <reaction evidence="11">
        <text>(6R)-5,10-methylene-5,6,7,8-tetrahydrofolate + NADP(+) = (6R)-5,10-methenyltetrahydrofolate + NADPH</text>
        <dbReference type="Rhea" id="RHEA:22812"/>
        <dbReference type="ChEBI" id="CHEBI:15636"/>
        <dbReference type="ChEBI" id="CHEBI:57455"/>
        <dbReference type="ChEBI" id="CHEBI:57783"/>
        <dbReference type="ChEBI" id="CHEBI:58349"/>
        <dbReference type="EC" id="1.5.1.5"/>
    </reaction>
</comment>
<accession>A0A3M0A8B4</accession>
<dbReference type="InterPro" id="IPR036291">
    <property type="entry name" value="NAD(P)-bd_dom_sf"/>
</dbReference>
<dbReference type="Proteomes" id="UP000267246">
    <property type="component" value="Unassembled WGS sequence"/>
</dbReference>
<evidence type="ECO:0000256" key="1">
    <source>
        <dbReference type="ARBA" id="ARBA00004777"/>
    </source>
</evidence>
<evidence type="ECO:0000256" key="8">
    <source>
        <dbReference type="ARBA" id="ARBA00023102"/>
    </source>
</evidence>
<dbReference type="InterPro" id="IPR020631">
    <property type="entry name" value="THF_DH/CycHdrlase_NAD-bd_dom"/>
</dbReference>
<dbReference type="EMBL" id="REFI01000006">
    <property type="protein sequence ID" value="RMA78655.1"/>
    <property type="molecule type" value="Genomic_DNA"/>
</dbReference>
<dbReference type="SUPFAM" id="SSF53223">
    <property type="entry name" value="Aminoacid dehydrogenase-like, N-terminal domain"/>
    <property type="match status" value="1"/>
</dbReference>
<dbReference type="OrthoDB" id="9803580at2"/>
<feature type="domain" description="Tetrahydrofolate dehydrogenase/cyclohydrolase NAD(P)-binding" evidence="13">
    <location>
        <begin position="140"/>
        <end position="277"/>
    </location>
</feature>
<dbReference type="InterPro" id="IPR046346">
    <property type="entry name" value="Aminoacid_DH-like_N_sf"/>
</dbReference>
<evidence type="ECO:0000256" key="2">
    <source>
        <dbReference type="ARBA" id="ARBA00022563"/>
    </source>
</evidence>
<dbReference type="RefSeq" id="WP_121940774.1">
    <property type="nucleotide sequence ID" value="NZ_CP137846.1"/>
</dbReference>
<dbReference type="PROSITE" id="PS00767">
    <property type="entry name" value="THF_DHG_CYH_2"/>
    <property type="match status" value="1"/>
</dbReference>
<comment type="similarity">
    <text evidence="11">Belongs to the tetrahydrofolate dehydrogenase/cyclohydrolase family.</text>
</comment>
<dbReference type="GO" id="GO:0004488">
    <property type="term" value="F:methylenetetrahydrofolate dehydrogenase (NADP+) activity"/>
    <property type="evidence" value="ECO:0007669"/>
    <property type="project" value="UniProtKB-UniRule"/>
</dbReference>
<evidence type="ECO:0000256" key="4">
    <source>
        <dbReference type="ARBA" id="ARBA00022755"/>
    </source>
</evidence>
<feature type="binding site" evidence="11">
    <location>
        <position position="231"/>
    </location>
    <ligand>
        <name>NADP(+)</name>
        <dbReference type="ChEBI" id="CHEBI:58349"/>
    </ligand>
</feature>
<dbReference type="GO" id="GO:0006164">
    <property type="term" value="P:purine nucleotide biosynthetic process"/>
    <property type="evidence" value="ECO:0007669"/>
    <property type="project" value="UniProtKB-KW"/>
</dbReference>
<dbReference type="InterPro" id="IPR020630">
    <property type="entry name" value="THF_DH/CycHdrlase_cat_dom"/>
</dbReference>
<evidence type="ECO:0000256" key="6">
    <source>
        <dbReference type="ARBA" id="ARBA00022857"/>
    </source>
</evidence>
<keyword evidence="3 11" id="KW-0028">Amino-acid biosynthesis</keyword>
<dbReference type="InterPro" id="IPR000672">
    <property type="entry name" value="THF_DH/CycHdrlase"/>
</dbReference>
<keyword evidence="9 11" id="KW-0486">Methionine biosynthesis</keyword>
<evidence type="ECO:0000313" key="14">
    <source>
        <dbReference type="EMBL" id="RMA78655.1"/>
    </source>
</evidence>
<keyword evidence="2 11" id="KW-0554">One-carbon metabolism</keyword>
<dbReference type="Gene3D" id="3.40.50.720">
    <property type="entry name" value="NAD(P)-binding Rossmann-like Domain"/>
    <property type="match status" value="1"/>
</dbReference>
<dbReference type="PANTHER" id="PTHR48099:SF5">
    <property type="entry name" value="C-1-TETRAHYDROFOLATE SYNTHASE, CYTOPLASMIC"/>
    <property type="match status" value="1"/>
</dbReference>
<comment type="pathway">
    <text evidence="1 11">One-carbon metabolism; tetrahydrofolate interconversion.</text>
</comment>
<evidence type="ECO:0000259" key="12">
    <source>
        <dbReference type="Pfam" id="PF00763"/>
    </source>
</evidence>
<comment type="caution">
    <text evidence="11">Lacks conserved residue(s) required for the propagation of feature annotation.</text>
</comment>
<comment type="catalytic activity">
    <reaction evidence="11">
        <text>(6R)-5,10-methenyltetrahydrofolate + H2O = (6R)-10-formyltetrahydrofolate + H(+)</text>
        <dbReference type="Rhea" id="RHEA:23700"/>
        <dbReference type="ChEBI" id="CHEBI:15377"/>
        <dbReference type="ChEBI" id="CHEBI:15378"/>
        <dbReference type="ChEBI" id="CHEBI:57455"/>
        <dbReference type="ChEBI" id="CHEBI:195366"/>
        <dbReference type="EC" id="3.5.4.9"/>
    </reaction>
</comment>
<evidence type="ECO:0000256" key="11">
    <source>
        <dbReference type="HAMAP-Rule" id="MF_01576"/>
    </source>
</evidence>
<dbReference type="EC" id="3.5.4.9" evidence="11"/>
<comment type="subunit">
    <text evidence="11">Homodimer.</text>
</comment>
<evidence type="ECO:0000256" key="3">
    <source>
        <dbReference type="ARBA" id="ARBA00022605"/>
    </source>
</evidence>
<dbReference type="GO" id="GO:0035999">
    <property type="term" value="P:tetrahydrofolate interconversion"/>
    <property type="evidence" value="ECO:0007669"/>
    <property type="project" value="UniProtKB-UniRule"/>
</dbReference>
<protein>
    <recommendedName>
        <fullName evidence="11">Bifunctional protein FolD</fullName>
    </recommendedName>
    <domain>
        <recommendedName>
            <fullName evidence="11">Methylenetetrahydrofolate dehydrogenase</fullName>
            <ecNumber evidence="11">1.5.1.5</ecNumber>
        </recommendedName>
    </domain>
    <domain>
        <recommendedName>
            <fullName evidence="11">Methenyltetrahydrofolate cyclohydrolase</fullName>
            <ecNumber evidence="11">3.5.4.9</ecNumber>
        </recommendedName>
    </domain>
</protein>
<dbReference type="GO" id="GO:0005829">
    <property type="term" value="C:cytosol"/>
    <property type="evidence" value="ECO:0007669"/>
    <property type="project" value="TreeGrafter"/>
</dbReference>
<comment type="caution">
    <text evidence="14">The sequence shown here is derived from an EMBL/GenBank/DDBJ whole genome shotgun (WGS) entry which is preliminary data.</text>
</comment>
<gene>
    <name evidence="11" type="primary">folD</name>
    <name evidence="14" type="ORF">JN00_0298</name>
</gene>
<feature type="domain" description="Tetrahydrofolate dehydrogenase/cyclohydrolase catalytic" evidence="12">
    <location>
        <begin position="5"/>
        <end position="121"/>
    </location>
</feature>
<dbReference type="UniPathway" id="UPA00193"/>
<evidence type="ECO:0000256" key="10">
    <source>
        <dbReference type="ARBA" id="ARBA00023268"/>
    </source>
</evidence>
<keyword evidence="10 11" id="KW-0511">Multifunctional enzyme</keyword>
<dbReference type="Pfam" id="PF00763">
    <property type="entry name" value="THF_DHG_CYH"/>
    <property type="match status" value="1"/>
</dbReference>